<dbReference type="InterPro" id="IPR040347">
    <property type="entry name" value="YBP1/2"/>
</dbReference>
<evidence type="ECO:0008006" key="4">
    <source>
        <dbReference type="Google" id="ProtNLM"/>
    </source>
</evidence>
<dbReference type="eggNOG" id="ENOG502QWJN">
    <property type="taxonomic scope" value="Eukaryota"/>
</dbReference>
<dbReference type="RefSeq" id="XP_001275929.1">
    <property type="nucleotide sequence ID" value="XM_001275928.1"/>
</dbReference>
<dbReference type="GO" id="GO:0005737">
    <property type="term" value="C:cytoplasm"/>
    <property type="evidence" value="ECO:0007669"/>
    <property type="project" value="TreeGrafter"/>
</dbReference>
<evidence type="ECO:0000313" key="3">
    <source>
        <dbReference type="Proteomes" id="UP000006701"/>
    </source>
</evidence>
<dbReference type="Proteomes" id="UP000006701">
    <property type="component" value="Unassembled WGS sequence"/>
</dbReference>
<dbReference type="EMBL" id="DS027045">
    <property type="protein sequence ID" value="EAW14503.1"/>
    <property type="molecule type" value="Genomic_DNA"/>
</dbReference>
<dbReference type="KEGG" id="act:ACLA_075420"/>
<dbReference type="PANTHER" id="PTHR28020">
    <property type="entry name" value="YAP1-BINDING PROTEIN 1-RELATED"/>
    <property type="match status" value="1"/>
</dbReference>
<organism evidence="2 3">
    <name type="scientific">Aspergillus clavatus (strain ATCC 1007 / CBS 513.65 / DSM 816 / NCTC 3887 / NRRL 1 / QM 1276 / 107)</name>
    <dbReference type="NCBI Taxonomy" id="344612"/>
    <lineage>
        <taxon>Eukaryota</taxon>
        <taxon>Fungi</taxon>
        <taxon>Dikarya</taxon>
        <taxon>Ascomycota</taxon>
        <taxon>Pezizomycotina</taxon>
        <taxon>Eurotiomycetes</taxon>
        <taxon>Eurotiomycetidae</taxon>
        <taxon>Eurotiales</taxon>
        <taxon>Aspergillaceae</taxon>
        <taxon>Aspergillus</taxon>
        <taxon>Aspergillus subgen. Fumigati</taxon>
    </lineage>
</organism>
<protein>
    <recommendedName>
        <fullName evidence="4">DUF1760-domain-containing protein</fullName>
    </recommendedName>
</protein>
<dbReference type="PANTHER" id="PTHR28020:SF1">
    <property type="entry name" value="YAP1-BINDING PROTEIN 1-RELATED"/>
    <property type="match status" value="1"/>
</dbReference>
<dbReference type="OrthoDB" id="5396786at2759"/>
<reference evidence="2 3" key="1">
    <citation type="journal article" date="2008" name="PLoS Genet.">
        <title>Genomic islands in the pathogenic filamentous fungus Aspergillus fumigatus.</title>
        <authorList>
            <person name="Fedorova N.D."/>
            <person name="Khaldi N."/>
            <person name="Joardar V.S."/>
            <person name="Maiti R."/>
            <person name="Amedeo P."/>
            <person name="Anderson M.J."/>
            <person name="Crabtree J."/>
            <person name="Silva J.C."/>
            <person name="Badger J.H."/>
            <person name="Albarraq A."/>
            <person name="Angiuoli S."/>
            <person name="Bussey H."/>
            <person name="Bowyer P."/>
            <person name="Cotty P.J."/>
            <person name="Dyer P.S."/>
            <person name="Egan A."/>
            <person name="Galens K."/>
            <person name="Fraser-Liggett C.M."/>
            <person name="Haas B.J."/>
            <person name="Inman J.M."/>
            <person name="Kent R."/>
            <person name="Lemieux S."/>
            <person name="Malavazi I."/>
            <person name="Orvis J."/>
            <person name="Roemer T."/>
            <person name="Ronning C.M."/>
            <person name="Sundaram J.P."/>
            <person name="Sutton G."/>
            <person name="Turner G."/>
            <person name="Venter J.C."/>
            <person name="White O.R."/>
            <person name="Whitty B.R."/>
            <person name="Youngman P."/>
            <person name="Wolfe K.H."/>
            <person name="Goldman G.H."/>
            <person name="Wortman J.R."/>
            <person name="Jiang B."/>
            <person name="Denning D.W."/>
            <person name="Nierman W.C."/>
        </authorList>
    </citation>
    <scope>NUCLEOTIDE SEQUENCE [LARGE SCALE GENOMIC DNA]</scope>
    <source>
        <strain evidence="3">ATCC 1007 / CBS 513.65 / DSM 816 / NCTC 3887 / NRRL 1</strain>
    </source>
</reference>
<gene>
    <name evidence="2" type="ORF">ACLA_075420</name>
</gene>
<keyword evidence="3" id="KW-1185">Reference proteome</keyword>
<feature type="region of interest" description="Disordered" evidence="1">
    <location>
        <begin position="93"/>
        <end position="118"/>
    </location>
</feature>
<dbReference type="AlphaFoldDB" id="A1C7Y2"/>
<dbReference type="GeneID" id="4707672"/>
<dbReference type="STRING" id="344612.A1C7Y2"/>
<dbReference type="OMA" id="MQLQPED"/>
<evidence type="ECO:0000256" key="1">
    <source>
        <dbReference type="SAM" id="MobiDB-lite"/>
    </source>
</evidence>
<name>A1C7Y2_ASPCL</name>
<accession>A1C7Y2</accession>
<dbReference type="Pfam" id="PF08568">
    <property type="entry name" value="Kinetochor_Ybp2"/>
    <property type="match status" value="1"/>
</dbReference>
<dbReference type="HOGENOM" id="CLU_011932_0_0_1"/>
<sequence length="663" mass="73064">MTGEEDPLIQALPPATDYLTYLTLLEYQLTPARLPILHNLLQDEVLTTNIGWDLVQLLLPMLPQSLECLQDVARLGNPREVILRVSDALMKLEPDEDDDEVESTSGSDDDKTAKDATAPPRHIMQFNCLVAMLSILHSRIQTKSPSRFLATSLQAVLEAYTTMPTSETTVALLEFLRDVSPTKRPAPPPRAASESSVLRVSEASAPDPEAEIQSPSPMADNEPALVKRFLQFGLIELLKSYLLSLSSPLDPGMSWAIRVHEKIYPQTPVPGKESQIDVYANDKHLRERDMIMAKITALSTDFGLDDQQLLAIVSGPPEEQPAPLDFDEPPKKVEEIPLERHGSLLLLTARAAMAELFTSGKVASVPVYPDLARIYSNFIGEINTPDEVAFGQPQPLLDSLLALTVLALRNPSGIPPTDDKEFANLVLAVTACTARQTYSATRQLPEVFVHSHPSQTARFKIIRKVLEDDKWQTVKDRAIGWLKNEILQTSSSAEPADETNIFLNPHYFSVLFPLLFNAADLLLNVSTDIVASWVRFSQTLAPSIHAALSLYYILVSSPALRTQLQLAKTHLYFRTRLLEPLKTLCHTFEADLPQNGGEGRIEAAVGEETCQIGMARSVGLIAHVVEQVEDAVGNALAPPDLELQEPSADDIARVGAIRKETLL</sequence>
<dbReference type="VEuPathDB" id="FungiDB:ACLA_075420"/>
<evidence type="ECO:0000313" key="2">
    <source>
        <dbReference type="EMBL" id="EAW14503.1"/>
    </source>
</evidence>
<dbReference type="GO" id="GO:0034599">
    <property type="term" value="P:cellular response to oxidative stress"/>
    <property type="evidence" value="ECO:0007669"/>
    <property type="project" value="InterPro"/>
</dbReference>
<dbReference type="InterPro" id="IPR013877">
    <property type="entry name" value="YAP-bd/ALF4/Glomulin"/>
</dbReference>
<proteinExistence type="predicted"/>
<feature type="region of interest" description="Disordered" evidence="1">
    <location>
        <begin position="181"/>
        <end position="219"/>
    </location>
</feature>